<keyword evidence="3" id="KW-1185">Reference proteome</keyword>
<dbReference type="Gene3D" id="1.10.260.40">
    <property type="entry name" value="lambda repressor-like DNA-binding domains"/>
    <property type="match status" value="1"/>
</dbReference>
<dbReference type="Pfam" id="PF13560">
    <property type="entry name" value="HTH_31"/>
    <property type="match status" value="1"/>
</dbReference>
<evidence type="ECO:0000313" key="3">
    <source>
        <dbReference type="Proteomes" id="UP000567922"/>
    </source>
</evidence>
<sequence length="142" mass="15637">MSFAFRNVEGSPDQPVDQWPYEAIVATIERGTLQDWIPVINAIRTSPWGVVARQVEEYLGYESPYGVGALLRSTIARARASAEASERAEVARRVRACVERSGLSREEFARALGTSRSRLSTYCSGAVMPSAALLVRMERLAS</sequence>
<accession>A0A839RK08</accession>
<dbReference type="SMART" id="SM00530">
    <property type="entry name" value="HTH_XRE"/>
    <property type="match status" value="1"/>
</dbReference>
<reference evidence="2 3" key="1">
    <citation type="submission" date="2020-08" db="EMBL/GenBank/DDBJ databases">
        <title>Sequencing the genomes of 1000 actinobacteria strains.</title>
        <authorList>
            <person name="Klenk H.-P."/>
        </authorList>
    </citation>
    <scope>NUCLEOTIDE SEQUENCE [LARGE SCALE GENOMIC DNA]</scope>
    <source>
        <strain evidence="2 3">DSM 45258</strain>
    </source>
</reference>
<proteinExistence type="predicted"/>
<dbReference type="InterPro" id="IPR010982">
    <property type="entry name" value="Lambda_DNA-bd_dom_sf"/>
</dbReference>
<dbReference type="RefSeq" id="WP_064442178.1">
    <property type="nucleotide sequence ID" value="NZ_BDDI01000020.1"/>
</dbReference>
<organism evidence="2 3">
    <name type="scientific">Hoyosella altamirensis</name>
    <dbReference type="NCBI Taxonomy" id="616997"/>
    <lineage>
        <taxon>Bacteria</taxon>
        <taxon>Bacillati</taxon>
        <taxon>Actinomycetota</taxon>
        <taxon>Actinomycetes</taxon>
        <taxon>Mycobacteriales</taxon>
        <taxon>Hoyosellaceae</taxon>
        <taxon>Hoyosella</taxon>
    </lineage>
</organism>
<dbReference type="GO" id="GO:0003677">
    <property type="term" value="F:DNA binding"/>
    <property type="evidence" value="ECO:0007669"/>
    <property type="project" value="UniProtKB-KW"/>
</dbReference>
<evidence type="ECO:0000313" key="2">
    <source>
        <dbReference type="EMBL" id="MBB3036995.1"/>
    </source>
</evidence>
<keyword evidence="2" id="KW-0238">DNA-binding</keyword>
<evidence type="ECO:0000259" key="1">
    <source>
        <dbReference type="PROSITE" id="PS50943"/>
    </source>
</evidence>
<dbReference type="PROSITE" id="PS50943">
    <property type="entry name" value="HTH_CROC1"/>
    <property type="match status" value="1"/>
</dbReference>
<dbReference type="CDD" id="cd00093">
    <property type="entry name" value="HTH_XRE"/>
    <property type="match status" value="1"/>
</dbReference>
<protein>
    <submittedName>
        <fullName evidence="2">DNA-binding transcriptional regulator YiaG</fullName>
    </submittedName>
</protein>
<dbReference type="EMBL" id="JACHWS010000001">
    <property type="protein sequence ID" value="MBB3036995.1"/>
    <property type="molecule type" value="Genomic_DNA"/>
</dbReference>
<dbReference type="OrthoDB" id="4409301at2"/>
<name>A0A839RK08_9ACTN</name>
<dbReference type="InterPro" id="IPR001387">
    <property type="entry name" value="Cro/C1-type_HTH"/>
</dbReference>
<feature type="domain" description="HTH cro/C1-type" evidence="1">
    <location>
        <begin position="94"/>
        <end position="140"/>
    </location>
</feature>
<dbReference type="Proteomes" id="UP000567922">
    <property type="component" value="Unassembled WGS sequence"/>
</dbReference>
<dbReference type="AlphaFoldDB" id="A0A839RK08"/>
<comment type="caution">
    <text evidence="2">The sequence shown here is derived from an EMBL/GenBank/DDBJ whole genome shotgun (WGS) entry which is preliminary data.</text>
</comment>
<dbReference type="SUPFAM" id="SSF47413">
    <property type="entry name" value="lambda repressor-like DNA-binding domains"/>
    <property type="match status" value="1"/>
</dbReference>
<gene>
    <name evidence="2" type="ORF">FHU29_001429</name>
</gene>